<sequence>MSKTISYFIVGLAISVCFFCSCNNKKSKDGRTDTYSSGAISFVSDESFSPIIEEERFVFQKDYPGAQVTPIYTNESEAINKLLKGETFLAFTARDFKPSELKSLQGQSFRPVAIKLAYDALAFIVHKNNSDTLISVRDIENIMTGKATTWGDIFKGSKRGNITVVFDNAKSSTVHFVEDSILGGKPISNPNVAAVDKTEEVIKYVEENPGSIGIIGNNWLNDKRDTTNLTFNKDIRVMGVSRIHPATASSSRKPYQYYIYNGQYPLTRTIYALLNDPRQGLPWGFAHFIESPKGQRIILKTGLLPVLGDINVRDVNVTE</sequence>
<dbReference type="PROSITE" id="PS51257">
    <property type="entry name" value="PROKAR_LIPOPROTEIN"/>
    <property type="match status" value="1"/>
</dbReference>
<gene>
    <name evidence="3" type="ORF">HMPREF0645_1383</name>
</gene>
<dbReference type="eggNOG" id="COG0226">
    <property type="taxonomic scope" value="Bacteria"/>
</dbReference>
<dbReference type="PANTHER" id="PTHR30570:SF1">
    <property type="entry name" value="PHOSPHATE-BINDING PROTEIN PSTS"/>
    <property type="match status" value="1"/>
</dbReference>
<dbReference type="PANTHER" id="PTHR30570">
    <property type="entry name" value="PERIPLASMIC PHOSPHATE BINDING COMPONENT OF PHOSPHATE ABC TRANSPORTER"/>
    <property type="match status" value="1"/>
</dbReference>
<dbReference type="Pfam" id="PF12849">
    <property type="entry name" value="PBP_like_2"/>
    <property type="match status" value="1"/>
</dbReference>
<evidence type="ECO:0000256" key="1">
    <source>
        <dbReference type="ARBA" id="ARBA00022729"/>
    </source>
</evidence>
<dbReference type="RefSeq" id="WP_007173487.1">
    <property type="nucleotide sequence ID" value="NZ_GG704780.1"/>
</dbReference>
<evidence type="ECO:0000259" key="2">
    <source>
        <dbReference type="Pfam" id="PF12849"/>
    </source>
</evidence>
<dbReference type="InterPro" id="IPR050811">
    <property type="entry name" value="Phosphate_ABC_transporter"/>
</dbReference>
<dbReference type="AlphaFoldDB" id="D1PWP8"/>
<comment type="caution">
    <text evidence="3">The sequence shown here is derived from an EMBL/GenBank/DDBJ whole genome shotgun (WGS) entry which is preliminary data.</text>
</comment>
<dbReference type="EMBL" id="ACKS01000058">
    <property type="protein sequence ID" value="EFA44229.1"/>
    <property type="molecule type" value="Genomic_DNA"/>
</dbReference>
<dbReference type="HOGENOM" id="CLU_061152_0_0_10"/>
<dbReference type="InterPro" id="IPR024370">
    <property type="entry name" value="PBP_domain"/>
</dbReference>
<name>D1PWP8_9BACT</name>
<keyword evidence="4" id="KW-1185">Reference proteome</keyword>
<dbReference type="Gene3D" id="3.40.190.10">
    <property type="entry name" value="Periplasmic binding protein-like II"/>
    <property type="match status" value="2"/>
</dbReference>
<keyword evidence="1" id="KW-0732">Signal</keyword>
<evidence type="ECO:0000313" key="4">
    <source>
        <dbReference type="Proteomes" id="UP000003160"/>
    </source>
</evidence>
<proteinExistence type="predicted"/>
<dbReference type="OrthoDB" id="1450880at2"/>
<protein>
    <recommendedName>
        <fullName evidence="2">PBP domain-containing protein</fullName>
    </recommendedName>
</protein>
<organism evidence="3 4">
    <name type="scientific">Hallella bergensis DSM 17361</name>
    <dbReference type="NCBI Taxonomy" id="585502"/>
    <lineage>
        <taxon>Bacteria</taxon>
        <taxon>Pseudomonadati</taxon>
        <taxon>Bacteroidota</taxon>
        <taxon>Bacteroidia</taxon>
        <taxon>Bacteroidales</taxon>
        <taxon>Prevotellaceae</taxon>
        <taxon>Hallella</taxon>
    </lineage>
</organism>
<evidence type="ECO:0000313" key="3">
    <source>
        <dbReference type="EMBL" id="EFA44229.1"/>
    </source>
</evidence>
<accession>D1PWP8</accession>
<reference evidence="3 4" key="1">
    <citation type="submission" date="2009-10" db="EMBL/GenBank/DDBJ databases">
        <authorList>
            <person name="Qin X."/>
            <person name="Bachman B."/>
            <person name="Battles P."/>
            <person name="Bell A."/>
            <person name="Bess C."/>
            <person name="Bickham C."/>
            <person name="Chaboub L."/>
            <person name="Chen D."/>
            <person name="Coyle M."/>
            <person name="Deiros D.R."/>
            <person name="Dinh H."/>
            <person name="Forbes L."/>
            <person name="Fowler G."/>
            <person name="Francisco L."/>
            <person name="Fu Q."/>
            <person name="Gubbala S."/>
            <person name="Hale W."/>
            <person name="Han Y."/>
            <person name="Hemphill L."/>
            <person name="Highlander S.K."/>
            <person name="Hirani K."/>
            <person name="Hogues M."/>
            <person name="Jackson L."/>
            <person name="Jakkamsetti A."/>
            <person name="Javaid M."/>
            <person name="Jiang H."/>
            <person name="Korchina V."/>
            <person name="Kovar C."/>
            <person name="Lara F."/>
            <person name="Lee S."/>
            <person name="Mata R."/>
            <person name="Mathew T."/>
            <person name="Moen C."/>
            <person name="Morales K."/>
            <person name="Munidasa M."/>
            <person name="Nazareth L."/>
            <person name="Ngo R."/>
            <person name="Nguyen L."/>
            <person name="Okwuonu G."/>
            <person name="Ongeri F."/>
            <person name="Patil S."/>
            <person name="Petrosino J."/>
            <person name="Pham C."/>
            <person name="Pham P."/>
            <person name="Pu L.-L."/>
            <person name="Puazo M."/>
            <person name="Raj R."/>
            <person name="Reid J."/>
            <person name="Rouhana J."/>
            <person name="Saada N."/>
            <person name="Shang Y."/>
            <person name="Simmons D."/>
            <person name="Thornton R."/>
            <person name="Warren J."/>
            <person name="Weissenberger G."/>
            <person name="Zhang J."/>
            <person name="Zhang L."/>
            <person name="Zhou C."/>
            <person name="Zhu D."/>
            <person name="Muzny D."/>
            <person name="Worley K."/>
            <person name="Gibbs R."/>
        </authorList>
    </citation>
    <scope>NUCLEOTIDE SEQUENCE [LARGE SCALE GENOMIC DNA]</scope>
    <source>
        <strain evidence="3 4">DSM 17361</strain>
    </source>
</reference>
<feature type="domain" description="PBP" evidence="2">
    <location>
        <begin position="37"/>
        <end position="291"/>
    </location>
</feature>
<dbReference type="Proteomes" id="UP000003160">
    <property type="component" value="Unassembled WGS sequence"/>
</dbReference>
<dbReference type="SUPFAM" id="SSF53850">
    <property type="entry name" value="Periplasmic binding protein-like II"/>
    <property type="match status" value="1"/>
</dbReference>